<comment type="similarity">
    <text evidence="1 3">Belongs to the type-B carboxylesterase/lipase family.</text>
</comment>
<dbReference type="FunFam" id="3.40.50.1820:FF:000263">
    <property type="entry name" value="Carboxylic ester hydrolase"/>
    <property type="match status" value="1"/>
</dbReference>
<dbReference type="Pfam" id="PF00135">
    <property type="entry name" value="COesterase"/>
    <property type="match status" value="1"/>
</dbReference>
<organism evidence="5 6">
    <name type="scientific">Paramarasmius palmivorus</name>
    <dbReference type="NCBI Taxonomy" id="297713"/>
    <lineage>
        <taxon>Eukaryota</taxon>
        <taxon>Fungi</taxon>
        <taxon>Dikarya</taxon>
        <taxon>Basidiomycota</taxon>
        <taxon>Agaricomycotina</taxon>
        <taxon>Agaricomycetes</taxon>
        <taxon>Agaricomycetidae</taxon>
        <taxon>Agaricales</taxon>
        <taxon>Marasmiineae</taxon>
        <taxon>Marasmiaceae</taxon>
        <taxon>Paramarasmius</taxon>
    </lineage>
</organism>
<evidence type="ECO:0000256" key="3">
    <source>
        <dbReference type="RuleBase" id="RU361235"/>
    </source>
</evidence>
<proteinExistence type="inferred from homology"/>
<accession>A0AAW0D9X6</accession>
<keyword evidence="6" id="KW-1185">Reference proteome</keyword>
<dbReference type="InterPro" id="IPR002018">
    <property type="entry name" value="CarbesteraseB"/>
</dbReference>
<protein>
    <recommendedName>
        <fullName evidence="3">Carboxylic ester hydrolase</fullName>
        <ecNumber evidence="3">3.1.1.-</ecNumber>
    </recommendedName>
</protein>
<evidence type="ECO:0000256" key="2">
    <source>
        <dbReference type="ARBA" id="ARBA00022801"/>
    </source>
</evidence>
<gene>
    <name evidence="5" type="ORF">VNI00_006567</name>
</gene>
<feature type="domain" description="Carboxylesterase type B" evidence="4">
    <location>
        <begin position="55"/>
        <end position="576"/>
    </location>
</feature>
<dbReference type="InterPro" id="IPR050309">
    <property type="entry name" value="Type-B_Carboxylest/Lipase"/>
</dbReference>
<dbReference type="GO" id="GO:0016787">
    <property type="term" value="F:hydrolase activity"/>
    <property type="evidence" value="ECO:0007669"/>
    <property type="project" value="UniProtKB-KW"/>
</dbReference>
<dbReference type="EMBL" id="JAYKXP010000020">
    <property type="protein sequence ID" value="KAK7047336.1"/>
    <property type="molecule type" value="Genomic_DNA"/>
</dbReference>
<dbReference type="InterPro" id="IPR029058">
    <property type="entry name" value="AB_hydrolase_fold"/>
</dbReference>
<evidence type="ECO:0000259" key="4">
    <source>
        <dbReference type="Pfam" id="PF00135"/>
    </source>
</evidence>
<sequence>MANVESVWKLAMKLLSLAILATFLHAVFGFGASFDTNWLFSPPGIAVRRFLSRSAPQVTISQGTVIGSVLDNPSYPTPIEAFRGIPYALAPIGDLRFRDAVPVPESDATINATEFGTTVSVEGVIATCDTQTYLFSCPGKQLLSGPGSEIQESEDCLTINIFRPITRRKGLPVALYIHGGAFNRGAAAMHNTASMVAWSEEPFIGISFGYRIGALGFLPSNHTSEEGILNLGLKDQILAMEWVQQNIDRFGGDPNQVTIFGLSAGAHSVGHHLMNYNATASLFHRVIIESGAPTSHAVRPYNASIHEIQFSEFLDEAQCSSFQITSEIFACLRSQPENVIRDAQTAIFTKYNPALTWAFQPVIDGEGGIIPRRPIDAWEVGLWNNGIPIMTGFSHNEGTMYVPSAMSKPEEFGQFFRTLVPLLSDDDIQTIEAMYPDPSTNPDSPYVDTRNLTAIQVGPQYKRVEAAYAQYAYICPVRQTANIASEATPVYLYHWALNQTVKGGANHGDHIGYQTMNDDVLEYSAAQREVAWTLHAYWTSFITTGNPNTLKGRARDRPIWSEYQKDGEVMVFGRGNDERAGGGGVGVAAEMEPDEWSREECNFWWTKTVLSEM</sequence>
<dbReference type="SUPFAM" id="SSF53474">
    <property type="entry name" value="alpha/beta-Hydrolases"/>
    <property type="match status" value="1"/>
</dbReference>
<keyword evidence="2 3" id="KW-0378">Hydrolase</keyword>
<dbReference type="Gene3D" id="3.40.50.1820">
    <property type="entry name" value="alpha/beta hydrolase"/>
    <property type="match status" value="1"/>
</dbReference>
<dbReference type="InterPro" id="IPR019826">
    <property type="entry name" value="Carboxylesterase_B_AS"/>
</dbReference>
<evidence type="ECO:0000313" key="6">
    <source>
        <dbReference type="Proteomes" id="UP001383192"/>
    </source>
</evidence>
<dbReference type="EC" id="3.1.1.-" evidence="3"/>
<evidence type="ECO:0000256" key="1">
    <source>
        <dbReference type="ARBA" id="ARBA00005964"/>
    </source>
</evidence>
<dbReference type="PROSITE" id="PS00941">
    <property type="entry name" value="CARBOXYLESTERASE_B_2"/>
    <property type="match status" value="1"/>
</dbReference>
<comment type="caution">
    <text evidence="5">The sequence shown here is derived from an EMBL/GenBank/DDBJ whole genome shotgun (WGS) entry which is preliminary data.</text>
</comment>
<dbReference type="PROSITE" id="PS00122">
    <property type="entry name" value="CARBOXYLESTERASE_B_1"/>
    <property type="match status" value="1"/>
</dbReference>
<reference evidence="5 6" key="1">
    <citation type="submission" date="2024-01" db="EMBL/GenBank/DDBJ databases">
        <title>A draft genome for a cacao thread blight-causing isolate of Paramarasmius palmivorus.</title>
        <authorList>
            <person name="Baruah I.K."/>
            <person name="Bukari Y."/>
            <person name="Amoako-Attah I."/>
            <person name="Meinhardt L.W."/>
            <person name="Bailey B.A."/>
            <person name="Cohen S.P."/>
        </authorList>
    </citation>
    <scope>NUCLEOTIDE SEQUENCE [LARGE SCALE GENOMIC DNA]</scope>
    <source>
        <strain evidence="5 6">GH-12</strain>
    </source>
</reference>
<dbReference type="InterPro" id="IPR019819">
    <property type="entry name" value="Carboxylesterase_B_CS"/>
</dbReference>
<name>A0AAW0D9X6_9AGAR</name>
<dbReference type="Proteomes" id="UP001383192">
    <property type="component" value="Unassembled WGS sequence"/>
</dbReference>
<evidence type="ECO:0000313" key="5">
    <source>
        <dbReference type="EMBL" id="KAK7047336.1"/>
    </source>
</evidence>
<dbReference type="AlphaFoldDB" id="A0AAW0D9X6"/>
<dbReference type="PANTHER" id="PTHR11559">
    <property type="entry name" value="CARBOXYLESTERASE"/>
    <property type="match status" value="1"/>
</dbReference>